<dbReference type="CDD" id="cd05346">
    <property type="entry name" value="SDR_c5"/>
    <property type="match status" value="1"/>
</dbReference>
<dbReference type="eggNOG" id="COG4221">
    <property type="taxonomic scope" value="Bacteria"/>
</dbReference>
<protein>
    <submittedName>
        <fullName evidence="4">Short-chain dehydrogenase/reductase SDR</fullName>
    </submittedName>
</protein>
<evidence type="ECO:0000313" key="5">
    <source>
        <dbReference type="Proteomes" id="UP000002222"/>
    </source>
</evidence>
<dbReference type="SUPFAM" id="SSF51735">
    <property type="entry name" value="NAD(P)-binding Rossmann-fold domains"/>
    <property type="match status" value="1"/>
</dbReference>
<dbReference type="PRINTS" id="PR00081">
    <property type="entry name" value="GDHRDH"/>
</dbReference>
<keyword evidence="5" id="KW-1185">Reference proteome</keyword>
<reference evidence="5" key="1">
    <citation type="submission" date="2009-11" db="EMBL/GenBank/DDBJ databases">
        <title>The complete genome of Sulfurospirillum deleyianum DSM 6946.</title>
        <authorList>
            <consortium name="US DOE Joint Genome Institute (JGI-PGF)"/>
            <person name="Lucas S."/>
            <person name="Copeland A."/>
            <person name="Lapidus A."/>
            <person name="Glavina del Rio T."/>
            <person name="Dalin E."/>
            <person name="Tice H."/>
            <person name="Bruce D."/>
            <person name="Goodwin L."/>
            <person name="Pitluck S."/>
            <person name="Kyrpides N."/>
            <person name="Mavromatis K."/>
            <person name="Ivanova N."/>
            <person name="Ovchinnikova G."/>
            <person name="Munk A.C."/>
            <person name="Lu M."/>
            <person name="Brettin T."/>
            <person name="Detter J.C."/>
            <person name="Han C."/>
            <person name="Tapia R."/>
            <person name="Larimer F."/>
            <person name="Land M."/>
            <person name="Hauser L."/>
            <person name="Markowitz V."/>
            <person name="Cheng J.F."/>
            <person name="Hugenholtz P."/>
            <person name="Woyke T."/>
            <person name="Wu D."/>
            <person name="Aumann P."/>
            <person name="Schneider S."/>
            <person name="Lang E."/>
            <person name="Spring S."/>
            <person name="Klenk H.P."/>
            <person name="Eisen J.A."/>
        </authorList>
    </citation>
    <scope>NUCLEOTIDE SEQUENCE [LARGE SCALE GENOMIC DNA]</scope>
    <source>
        <strain evidence="5">ATCC 51133 / DSM 6946 / 5175</strain>
    </source>
</reference>
<dbReference type="InterPro" id="IPR036291">
    <property type="entry name" value="NAD(P)-bd_dom_sf"/>
</dbReference>
<evidence type="ECO:0000256" key="1">
    <source>
        <dbReference type="ARBA" id="ARBA00006484"/>
    </source>
</evidence>
<name>D1AZB2_SULD5</name>
<dbReference type="PRINTS" id="PR00080">
    <property type="entry name" value="SDRFAMILY"/>
</dbReference>
<dbReference type="PANTHER" id="PTHR42901">
    <property type="entry name" value="ALCOHOL DEHYDROGENASE"/>
    <property type="match status" value="1"/>
</dbReference>
<organism evidence="4 5">
    <name type="scientific">Sulfurospirillum deleyianum (strain ATCC 51133 / DSM 6946 / 5175)</name>
    <dbReference type="NCBI Taxonomy" id="525898"/>
    <lineage>
        <taxon>Bacteria</taxon>
        <taxon>Pseudomonadati</taxon>
        <taxon>Campylobacterota</taxon>
        <taxon>Epsilonproteobacteria</taxon>
        <taxon>Campylobacterales</taxon>
        <taxon>Sulfurospirillaceae</taxon>
        <taxon>Sulfurospirillum</taxon>
    </lineage>
</organism>
<dbReference type="PROSITE" id="PS00061">
    <property type="entry name" value="ADH_SHORT"/>
    <property type="match status" value="1"/>
</dbReference>
<comment type="similarity">
    <text evidence="1 3">Belongs to the short-chain dehydrogenases/reductases (SDR) family.</text>
</comment>
<evidence type="ECO:0000256" key="3">
    <source>
        <dbReference type="RuleBase" id="RU000363"/>
    </source>
</evidence>
<keyword evidence="2" id="KW-0560">Oxidoreductase</keyword>
<gene>
    <name evidence="4" type="ordered locus">Sdel_0342</name>
</gene>
<evidence type="ECO:0000313" key="4">
    <source>
        <dbReference type="EMBL" id="ACZ11379.1"/>
    </source>
</evidence>
<dbReference type="Proteomes" id="UP000002222">
    <property type="component" value="Chromosome"/>
</dbReference>
<sequence length="251" mass="27826">MSKIVFITGATSGFGEATAIKFAMVGYKVIITGRRRERLDALKAKLPHADILPLCFDVQNKEEVFQAIASLPQAYKNIDILVNNAGLALGLERANDAHLEDWEQMIDTNIKGLLYVTKAVLPTMVKRKTGYIFNLSSTAASWPYEGGNVYGATKAFVKQFSLNLRTDLKGTHVRVTNIEPGFSQTEFSDVRFKGDTQKAHQLYENTIPLLAEDIAQTIFTLAELPAHVNVNRIEIMPTCQSYAGLVVEKKS</sequence>
<accession>D1AZB2</accession>
<dbReference type="Pfam" id="PF00106">
    <property type="entry name" value="adh_short"/>
    <property type="match status" value="1"/>
</dbReference>
<dbReference type="EMBL" id="CP001816">
    <property type="protein sequence ID" value="ACZ11379.1"/>
    <property type="molecule type" value="Genomic_DNA"/>
</dbReference>
<dbReference type="Gene3D" id="3.40.50.720">
    <property type="entry name" value="NAD(P)-binding Rossmann-like Domain"/>
    <property type="match status" value="1"/>
</dbReference>
<evidence type="ECO:0000256" key="2">
    <source>
        <dbReference type="ARBA" id="ARBA00023002"/>
    </source>
</evidence>
<dbReference type="HOGENOM" id="CLU_010194_2_10_7"/>
<reference evidence="4 5" key="2">
    <citation type="journal article" date="2010" name="Stand. Genomic Sci.">
        <title>Complete genome sequence of Sulfurospirillum deleyianum type strain (5175).</title>
        <authorList>
            <person name="Sikorski J."/>
            <person name="Lapidus A."/>
            <person name="Copeland A."/>
            <person name="Glavina Del Rio T."/>
            <person name="Nolan M."/>
            <person name="Lucas S."/>
            <person name="Chen F."/>
            <person name="Tice H."/>
            <person name="Cheng J.F."/>
            <person name="Saunders E."/>
            <person name="Bruce D."/>
            <person name="Goodwin L."/>
            <person name="Pitluck S."/>
            <person name="Ovchinnikova G."/>
            <person name="Pati A."/>
            <person name="Ivanova N."/>
            <person name="Mavromatis K."/>
            <person name="Chen A."/>
            <person name="Palaniappan K."/>
            <person name="Chain P."/>
            <person name="Land M."/>
            <person name="Hauser L."/>
            <person name="Chang Y.J."/>
            <person name="Jeffries C.D."/>
            <person name="Brettin T."/>
            <person name="Detter J.C."/>
            <person name="Han C."/>
            <person name="Rohde M."/>
            <person name="Lang E."/>
            <person name="Spring S."/>
            <person name="Goker M."/>
            <person name="Bristow J."/>
            <person name="Eisen J.A."/>
            <person name="Markowitz V."/>
            <person name="Hugenholtz P."/>
            <person name="Kyrpides N.C."/>
            <person name="Klenk H.P."/>
        </authorList>
    </citation>
    <scope>NUCLEOTIDE SEQUENCE [LARGE SCALE GENOMIC DNA]</scope>
    <source>
        <strain evidence="5">ATCC 51133 / DSM 6946 / 5175</strain>
    </source>
</reference>
<proteinExistence type="inferred from homology"/>
<dbReference type="FunFam" id="3.40.50.720:FF:000047">
    <property type="entry name" value="NADP-dependent L-serine/L-allo-threonine dehydrogenase"/>
    <property type="match status" value="1"/>
</dbReference>
<dbReference type="RefSeq" id="WP_012856145.1">
    <property type="nucleotide sequence ID" value="NC_013512.1"/>
</dbReference>
<dbReference type="InterPro" id="IPR002347">
    <property type="entry name" value="SDR_fam"/>
</dbReference>
<dbReference type="STRING" id="525898.Sdel_0342"/>
<dbReference type="InterPro" id="IPR020904">
    <property type="entry name" value="Sc_DH/Rdtase_CS"/>
</dbReference>
<dbReference type="PANTHER" id="PTHR42901:SF1">
    <property type="entry name" value="ALCOHOL DEHYDROGENASE"/>
    <property type="match status" value="1"/>
</dbReference>
<dbReference type="GO" id="GO:0016616">
    <property type="term" value="F:oxidoreductase activity, acting on the CH-OH group of donors, NAD or NADP as acceptor"/>
    <property type="evidence" value="ECO:0007669"/>
    <property type="project" value="UniProtKB-ARBA"/>
</dbReference>
<dbReference type="KEGG" id="sdl:Sdel_0342"/>
<dbReference type="OrthoDB" id="658698at2"/>
<dbReference type="AlphaFoldDB" id="D1AZB2"/>